<gene>
    <name evidence="2" type="ORF">ALC57_15079</name>
</gene>
<sequence>MPPKDSGEATRNPSLQGACEIPDNNSRRLVRGRYHCGSCEIDRLSNETASERQELLNWVRKRENAGAAIPCKRKIYKLESPIKSVPAVTTSPLSPFHVERRLFVSFLFPLPPDAISANRSFRESSR</sequence>
<dbReference type="EMBL" id="KQ980806">
    <property type="protein sequence ID" value="KYN12739.1"/>
    <property type="molecule type" value="Genomic_DNA"/>
</dbReference>
<feature type="region of interest" description="Disordered" evidence="1">
    <location>
        <begin position="1"/>
        <end position="22"/>
    </location>
</feature>
<dbReference type="Proteomes" id="UP000078492">
    <property type="component" value="Unassembled WGS sequence"/>
</dbReference>
<evidence type="ECO:0000313" key="3">
    <source>
        <dbReference type="Proteomes" id="UP000078492"/>
    </source>
</evidence>
<reference evidence="2 3" key="1">
    <citation type="submission" date="2015-09" db="EMBL/GenBank/DDBJ databases">
        <title>Trachymyrmex cornetzi WGS genome.</title>
        <authorList>
            <person name="Nygaard S."/>
            <person name="Hu H."/>
            <person name="Boomsma J."/>
            <person name="Zhang G."/>
        </authorList>
    </citation>
    <scope>NUCLEOTIDE SEQUENCE [LARGE SCALE GENOMIC DNA]</scope>
    <source>
        <strain evidence="2">Tcor2-1</strain>
        <tissue evidence="2">Whole body</tissue>
    </source>
</reference>
<organism evidence="2 3">
    <name type="scientific">Trachymyrmex cornetzi</name>
    <dbReference type="NCBI Taxonomy" id="471704"/>
    <lineage>
        <taxon>Eukaryota</taxon>
        <taxon>Metazoa</taxon>
        <taxon>Ecdysozoa</taxon>
        <taxon>Arthropoda</taxon>
        <taxon>Hexapoda</taxon>
        <taxon>Insecta</taxon>
        <taxon>Pterygota</taxon>
        <taxon>Neoptera</taxon>
        <taxon>Endopterygota</taxon>
        <taxon>Hymenoptera</taxon>
        <taxon>Apocrita</taxon>
        <taxon>Aculeata</taxon>
        <taxon>Formicoidea</taxon>
        <taxon>Formicidae</taxon>
        <taxon>Myrmicinae</taxon>
        <taxon>Trachymyrmex</taxon>
    </lineage>
</organism>
<evidence type="ECO:0000313" key="2">
    <source>
        <dbReference type="EMBL" id="KYN12739.1"/>
    </source>
</evidence>
<keyword evidence="3" id="KW-1185">Reference proteome</keyword>
<protein>
    <submittedName>
        <fullName evidence="2">Uncharacterized protein</fullName>
    </submittedName>
</protein>
<proteinExistence type="predicted"/>
<dbReference type="AlphaFoldDB" id="A0A151IXF5"/>
<name>A0A151IXF5_9HYME</name>
<evidence type="ECO:0000256" key="1">
    <source>
        <dbReference type="SAM" id="MobiDB-lite"/>
    </source>
</evidence>
<accession>A0A151IXF5</accession>